<keyword evidence="6 7" id="KW-0206">Cytoskeleton</keyword>
<keyword evidence="11" id="KW-1185">Reference proteome</keyword>
<dbReference type="InterPro" id="IPR036322">
    <property type="entry name" value="WD40_repeat_dom_sf"/>
</dbReference>
<evidence type="ECO:0000256" key="8">
    <source>
        <dbReference type="PROSITE-ProRule" id="PRU00221"/>
    </source>
</evidence>
<feature type="region of interest" description="Disordered" evidence="9">
    <location>
        <begin position="330"/>
        <end position="356"/>
    </location>
</feature>
<dbReference type="PANTHER" id="PTHR10709">
    <property type="entry name" value="ACTIN-RELATED PROTEIN 2/3 COMPLEX SUBUNIT 1"/>
    <property type="match status" value="1"/>
</dbReference>
<dbReference type="PROSITE" id="PS00678">
    <property type="entry name" value="WD_REPEATS_1"/>
    <property type="match status" value="1"/>
</dbReference>
<evidence type="ECO:0000256" key="5">
    <source>
        <dbReference type="ARBA" id="ARBA00023203"/>
    </source>
</evidence>
<reference evidence="10" key="1">
    <citation type="submission" date="2020-04" db="EMBL/GenBank/DDBJ databases">
        <title>Analysis of mating type loci in Filobasidium floriforme.</title>
        <authorList>
            <person name="Nowrousian M."/>
        </authorList>
    </citation>
    <scope>NUCLEOTIDE SEQUENCE</scope>
    <source>
        <strain evidence="10">CBS 6242</strain>
    </source>
</reference>
<protein>
    <recommendedName>
        <fullName evidence="7">Actin-related protein 2/3 complex subunit</fullName>
    </recommendedName>
</protein>
<evidence type="ECO:0000313" key="11">
    <source>
        <dbReference type="Proteomes" id="UP000812966"/>
    </source>
</evidence>
<accession>A0A8K0JQF5</accession>
<sequence length="399" mass="42475">MSVAPEVHQLSIGPLTAAAFSPDRSQLATCANNNDVLIYNKTQDGWDLSATLSEHDKLITAISWAPRTNRIVTCSQDRNAYVWTREPSGEWKPALVLLRINRAATCVKWSPNEDKFAVGSGARTIAVCSFDEENNWWVSKHLKKPLRSTVLSIDWHPNNVLIAAGSADAKARVFSAFIKGIDAKPQPSAWGEKLPFNTVCGEFNSPNGGWVHDVAFSPSGDALAFASHDASITVVYPAGPGEPPAAIQTIRSISLPYVSLSFLTETSLVAAGHDCQPVLFQGGADGWVMTKSLDDPNATKSLTPQATGAARAEGSVGRLNTVAFNRFKQADTRGQSSSSSSGGSGGGLSGAPGQTATGELKTVHQNTITHVDAYEWKNDGAVGKIFTIGKDGRLAVWNV</sequence>
<evidence type="ECO:0000256" key="4">
    <source>
        <dbReference type="ARBA" id="ARBA00022737"/>
    </source>
</evidence>
<dbReference type="GO" id="GO:0034314">
    <property type="term" value="P:Arp2/3 complex-mediated actin nucleation"/>
    <property type="evidence" value="ECO:0007669"/>
    <property type="project" value="UniProtKB-UniRule"/>
</dbReference>
<keyword evidence="4" id="KW-0677">Repeat</keyword>
<dbReference type="GO" id="GO:0051015">
    <property type="term" value="F:actin filament binding"/>
    <property type="evidence" value="ECO:0007669"/>
    <property type="project" value="TreeGrafter"/>
</dbReference>
<keyword evidence="2 7" id="KW-0963">Cytoplasm</keyword>
<dbReference type="GO" id="GO:0030479">
    <property type="term" value="C:actin cortical patch"/>
    <property type="evidence" value="ECO:0007669"/>
    <property type="project" value="UniProtKB-SubCell"/>
</dbReference>
<dbReference type="PIRSF" id="PIRSF038093">
    <property type="entry name" value="ARP2/3_su1"/>
    <property type="match status" value="1"/>
</dbReference>
<comment type="function">
    <text evidence="7">Functions as component of the Arp2/3 complex which is involved in regulation of actin polymerization and together with an activating nucleation-promoting factor (NPF) mediates the formation of branched actin networks.</text>
</comment>
<evidence type="ECO:0000256" key="6">
    <source>
        <dbReference type="ARBA" id="ARBA00023212"/>
    </source>
</evidence>
<dbReference type="PROSITE" id="PS50294">
    <property type="entry name" value="WD_REPEATS_REGION"/>
    <property type="match status" value="1"/>
</dbReference>
<evidence type="ECO:0000256" key="3">
    <source>
        <dbReference type="ARBA" id="ARBA00022574"/>
    </source>
</evidence>
<dbReference type="SMART" id="SM00320">
    <property type="entry name" value="WD40"/>
    <property type="match status" value="6"/>
</dbReference>
<dbReference type="InterPro" id="IPR019775">
    <property type="entry name" value="WD40_repeat_CS"/>
</dbReference>
<comment type="similarity">
    <text evidence="1 7">Belongs to the WD repeat ARPC1 family.</text>
</comment>
<dbReference type="Proteomes" id="UP000812966">
    <property type="component" value="Unassembled WGS sequence"/>
</dbReference>
<evidence type="ECO:0000256" key="2">
    <source>
        <dbReference type="ARBA" id="ARBA00022490"/>
    </source>
</evidence>
<dbReference type="Gene3D" id="2.130.10.10">
    <property type="entry name" value="YVTN repeat-like/Quinoprotein amine dehydrogenase"/>
    <property type="match status" value="1"/>
</dbReference>
<feature type="repeat" description="WD" evidence="8">
    <location>
        <begin position="52"/>
        <end position="83"/>
    </location>
</feature>
<name>A0A8K0JQF5_9TREE</name>
<dbReference type="InterPro" id="IPR017383">
    <property type="entry name" value="ARPC1"/>
</dbReference>
<gene>
    <name evidence="10" type="ORF">FFLO_01171</name>
</gene>
<evidence type="ECO:0000256" key="1">
    <source>
        <dbReference type="ARBA" id="ARBA00006260"/>
    </source>
</evidence>
<dbReference type="InterPro" id="IPR001680">
    <property type="entry name" value="WD40_rpt"/>
</dbReference>
<evidence type="ECO:0000313" key="10">
    <source>
        <dbReference type="EMBL" id="KAG7567045.1"/>
    </source>
</evidence>
<dbReference type="Pfam" id="PF00400">
    <property type="entry name" value="WD40"/>
    <property type="match status" value="4"/>
</dbReference>
<organism evidence="10 11">
    <name type="scientific">Filobasidium floriforme</name>
    <dbReference type="NCBI Taxonomy" id="5210"/>
    <lineage>
        <taxon>Eukaryota</taxon>
        <taxon>Fungi</taxon>
        <taxon>Dikarya</taxon>
        <taxon>Basidiomycota</taxon>
        <taxon>Agaricomycotina</taxon>
        <taxon>Tremellomycetes</taxon>
        <taxon>Filobasidiales</taxon>
        <taxon>Filobasidiaceae</taxon>
        <taxon>Filobasidium</taxon>
    </lineage>
</organism>
<comment type="subcellular location">
    <subcellularLocation>
        <location evidence="7">Cytoplasm</location>
        <location evidence="7">Cytoskeleton</location>
        <location evidence="7">Actin patch</location>
    </subcellularLocation>
</comment>
<evidence type="ECO:0000256" key="7">
    <source>
        <dbReference type="PIRNR" id="PIRNR038093"/>
    </source>
</evidence>
<dbReference type="EMBL" id="JABELV010000016">
    <property type="protein sequence ID" value="KAG7567045.1"/>
    <property type="molecule type" value="Genomic_DNA"/>
</dbReference>
<dbReference type="SUPFAM" id="SSF50978">
    <property type="entry name" value="WD40 repeat-like"/>
    <property type="match status" value="1"/>
</dbReference>
<evidence type="ECO:0000256" key="9">
    <source>
        <dbReference type="SAM" id="MobiDB-lite"/>
    </source>
</evidence>
<comment type="caution">
    <text evidence="10">The sequence shown here is derived from an EMBL/GenBank/DDBJ whole genome shotgun (WGS) entry which is preliminary data.</text>
</comment>
<dbReference type="InterPro" id="IPR015943">
    <property type="entry name" value="WD40/YVTN_repeat-like_dom_sf"/>
</dbReference>
<dbReference type="GO" id="GO:0005885">
    <property type="term" value="C:Arp2/3 protein complex"/>
    <property type="evidence" value="ECO:0007669"/>
    <property type="project" value="UniProtKB-UniRule"/>
</dbReference>
<dbReference type="PROSITE" id="PS50082">
    <property type="entry name" value="WD_REPEATS_2"/>
    <property type="match status" value="1"/>
</dbReference>
<dbReference type="PANTHER" id="PTHR10709:SF2">
    <property type="entry name" value="ACTIN-RELATED PROTEIN 2_3 COMPLEX SUBUNIT"/>
    <property type="match status" value="1"/>
</dbReference>
<keyword evidence="5 7" id="KW-0009">Actin-binding</keyword>
<keyword evidence="3 8" id="KW-0853">WD repeat</keyword>
<dbReference type="AlphaFoldDB" id="A0A8K0JQF5"/>
<proteinExistence type="inferred from homology"/>